<sequence length="74" mass="8335">MKLNFILAILLSLVVISLAAPTKTIEERDYISSRTVEKRDEKPICPTVTPPGEPSCESNPYFTFFSVLLDLIDF</sequence>
<dbReference type="EMBL" id="CAGKOT010000001">
    <property type="protein sequence ID" value="CAB5305307.1"/>
    <property type="molecule type" value="Genomic_DNA"/>
</dbReference>
<keyword evidence="1" id="KW-0732">Signal</keyword>
<feature type="chain" id="PRO_5037087747" evidence="1">
    <location>
        <begin position="20"/>
        <end position="74"/>
    </location>
</feature>
<proteinExistence type="predicted"/>
<evidence type="ECO:0000313" key="3">
    <source>
        <dbReference type="Proteomes" id="UP000684084"/>
    </source>
</evidence>
<protein>
    <submittedName>
        <fullName evidence="2">Uncharacterized protein</fullName>
    </submittedName>
</protein>
<feature type="signal peptide" evidence="1">
    <location>
        <begin position="1"/>
        <end position="19"/>
    </location>
</feature>
<dbReference type="OrthoDB" id="10305358at2759"/>
<evidence type="ECO:0000256" key="1">
    <source>
        <dbReference type="SAM" id="SignalP"/>
    </source>
</evidence>
<evidence type="ECO:0000313" key="2">
    <source>
        <dbReference type="EMBL" id="CAB5305307.1"/>
    </source>
</evidence>
<organism evidence="2 3">
    <name type="scientific">Rhizophagus irregularis</name>
    <dbReference type="NCBI Taxonomy" id="588596"/>
    <lineage>
        <taxon>Eukaryota</taxon>
        <taxon>Fungi</taxon>
        <taxon>Fungi incertae sedis</taxon>
        <taxon>Mucoromycota</taxon>
        <taxon>Glomeromycotina</taxon>
        <taxon>Glomeromycetes</taxon>
        <taxon>Glomerales</taxon>
        <taxon>Glomeraceae</taxon>
        <taxon>Rhizophagus</taxon>
    </lineage>
</organism>
<dbReference type="AlphaFoldDB" id="A0A915YQ13"/>
<gene>
    <name evidence="2" type="ORF">CHRIB12_LOCUS1183</name>
</gene>
<name>A0A915YQ13_9GLOM</name>
<comment type="caution">
    <text evidence="2">The sequence shown here is derived from an EMBL/GenBank/DDBJ whole genome shotgun (WGS) entry which is preliminary data.</text>
</comment>
<dbReference type="Proteomes" id="UP000684084">
    <property type="component" value="Unassembled WGS sequence"/>
</dbReference>
<reference evidence="2" key="1">
    <citation type="submission" date="2020-05" db="EMBL/GenBank/DDBJ databases">
        <authorList>
            <person name="Rincon C."/>
            <person name="Sanders R I."/>
            <person name="Robbins C."/>
            <person name="Chaturvedi A."/>
        </authorList>
    </citation>
    <scope>NUCLEOTIDE SEQUENCE</scope>
    <source>
        <strain evidence="2">CHB12</strain>
    </source>
</reference>
<accession>A0A915YQ13</accession>